<dbReference type="OrthoDB" id="2974077at2"/>
<sequence length="51" mass="6002">MKNYLRHAVETMKQHYIERLVEAGVFHSSDETIQTLTLSELETLVKRLDRA</sequence>
<dbReference type="KEGG" id="hmn:HM131_17360"/>
<protein>
    <recommendedName>
        <fullName evidence="3">Fur-regulated basic protein FbpA</fullName>
    </recommendedName>
</protein>
<accession>A0A1W5ZZ52</accession>
<organism evidence="1 2">
    <name type="scientific">Halobacillus mangrovi</name>
    <dbReference type="NCBI Taxonomy" id="402384"/>
    <lineage>
        <taxon>Bacteria</taxon>
        <taxon>Bacillati</taxon>
        <taxon>Bacillota</taxon>
        <taxon>Bacilli</taxon>
        <taxon>Bacillales</taxon>
        <taxon>Bacillaceae</taxon>
        <taxon>Halobacillus</taxon>
    </lineage>
</organism>
<evidence type="ECO:0000313" key="1">
    <source>
        <dbReference type="EMBL" id="ARI78497.1"/>
    </source>
</evidence>
<evidence type="ECO:0000313" key="2">
    <source>
        <dbReference type="Proteomes" id="UP000192527"/>
    </source>
</evidence>
<dbReference type="RefSeq" id="WP_085030956.1">
    <property type="nucleotide sequence ID" value="NZ_CP020772.1"/>
</dbReference>
<dbReference type="Proteomes" id="UP000192527">
    <property type="component" value="Chromosome"/>
</dbReference>
<gene>
    <name evidence="1" type="ORF">HM131_17360</name>
</gene>
<proteinExistence type="predicted"/>
<dbReference type="InterPro" id="IPR025072">
    <property type="entry name" value="Fur_reg_FbpA"/>
</dbReference>
<dbReference type="AlphaFoldDB" id="A0A1W5ZZ52"/>
<dbReference type="Pfam" id="PF13076">
    <property type="entry name" value="Fur_reg_FbpA"/>
    <property type="match status" value="1"/>
</dbReference>
<evidence type="ECO:0008006" key="3">
    <source>
        <dbReference type="Google" id="ProtNLM"/>
    </source>
</evidence>
<name>A0A1W5ZZ52_9BACI</name>
<keyword evidence="2" id="KW-1185">Reference proteome</keyword>
<dbReference type="EMBL" id="CP020772">
    <property type="protein sequence ID" value="ARI78497.1"/>
    <property type="molecule type" value="Genomic_DNA"/>
</dbReference>
<reference evidence="1 2" key="1">
    <citation type="submission" date="2017-04" db="EMBL/GenBank/DDBJ databases">
        <title>The whole genome sequencing and assembly of Halobacillus mangrovi strain.</title>
        <authorList>
            <person name="Lee S.-J."/>
            <person name="Park M.-K."/>
            <person name="Kim J.-Y."/>
            <person name="Lee Y.-J."/>
            <person name="Yi H."/>
            <person name="Bahn Y.-S."/>
            <person name="Kim J.F."/>
            <person name="Lee D.-W."/>
        </authorList>
    </citation>
    <scope>NUCLEOTIDE SEQUENCE [LARGE SCALE GENOMIC DNA]</scope>
    <source>
        <strain evidence="1 2">KTB 131</strain>
    </source>
</reference>